<sequence>MSTTYEHAHSPVMGYHVRREIQRRLQHHVVSSTEEVLLWTHRLDPRNHKSWYSTAFQGWLQDHRLRSECDIHESQLAPLALRGAASAEGACSVSWHFAWTRAFRAATQVSERVALETAIHEIITAEEDWAQRMALPLLGLAWACVETAVKGGDDMQLHVAQLAVRLYGAFAKENPVHALVFGELLKRCAWEEFEAWWATGGQWSLSSSTYARNREALNLANSSVKFIGELYRVAMCPPSFPRYALRLLCSSRSLWVAIEQLRAVGSLFSYMDVGLRTAEPTKLLNLKSAFEASCRRPIRSWTGQAYHKIEAVILSNYVDRLICSWEHPSLPLSQRPCLGQPVFDLNEHSMPSSSSYYSGWASPSMLACHPPPPQCSSSPVVYSSSRGASYAVPAYPKRR</sequence>
<accession>A0A371D211</accession>
<gene>
    <name evidence="2" type="ORF">OH76DRAFT_836746</name>
</gene>
<protein>
    <submittedName>
        <fullName evidence="2">Uncharacterized protein</fullName>
    </submittedName>
</protein>
<proteinExistence type="predicted"/>
<dbReference type="EMBL" id="KZ857426">
    <property type="protein sequence ID" value="RDX46590.1"/>
    <property type="molecule type" value="Genomic_DNA"/>
</dbReference>
<feature type="region of interest" description="Disordered" evidence="1">
    <location>
        <begin position="373"/>
        <end position="399"/>
    </location>
</feature>
<reference evidence="2 3" key="1">
    <citation type="journal article" date="2018" name="Biotechnol. Biofuels">
        <title>Integrative visual omics of the white-rot fungus Polyporus brumalis exposes the biotechnological potential of its oxidative enzymes for delignifying raw plant biomass.</title>
        <authorList>
            <person name="Miyauchi S."/>
            <person name="Rancon A."/>
            <person name="Drula E."/>
            <person name="Hage H."/>
            <person name="Chaduli D."/>
            <person name="Favel A."/>
            <person name="Grisel S."/>
            <person name="Henrissat B."/>
            <person name="Herpoel-Gimbert I."/>
            <person name="Ruiz-Duenas F.J."/>
            <person name="Chevret D."/>
            <person name="Hainaut M."/>
            <person name="Lin J."/>
            <person name="Wang M."/>
            <person name="Pangilinan J."/>
            <person name="Lipzen A."/>
            <person name="Lesage-Meessen L."/>
            <person name="Navarro D."/>
            <person name="Riley R."/>
            <person name="Grigoriev I.V."/>
            <person name="Zhou S."/>
            <person name="Raouche S."/>
            <person name="Rosso M.N."/>
        </authorList>
    </citation>
    <scope>NUCLEOTIDE SEQUENCE [LARGE SCALE GENOMIC DNA]</scope>
    <source>
        <strain evidence="2 3">BRFM 1820</strain>
    </source>
</reference>
<evidence type="ECO:0000313" key="2">
    <source>
        <dbReference type="EMBL" id="RDX46590.1"/>
    </source>
</evidence>
<evidence type="ECO:0000313" key="3">
    <source>
        <dbReference type="Proteomes" id="UP000256964"/>
    </source>
</evidence>
<dbReference type="Proteomes" id="UP000256964">
    <property type="component" value="Unassembled WGS sequence"/>
</dbReference>
<name>A0A371D211_9APHY</name>
<dbReference type="AlphaFoldDB" id="A0A371D211"/>
<organism evidence="2 3">
    <name type="scientific">Lentinus brumalis</name>
    <dbReference type="NCBI Taxonomy" id="2498619"/>
    <lineage>
        <taxon>Eukaryota</taxon>
        <taxon>Fungi</taxon>
        <taxon>Dikarya</taxon>
        <taxon>Basidiomycota</taxon>
        <taxon>Agaricomycotina</taxon>
        <taxon>Agaricomycetes</taxon>
        <taxon>Polyporales</taxon>
        <taxon>Polyporaceae</taxon>
        <taxon>Lentinus</taxon>
    </lineage>
</organism>
<dbReference type="OrthoDB" id="3071225at2759"/>
<feature type="compositionally biased region" description="Low complexity" evidence="1">
    <location>
        <begin position="375"/>
        <end position="385"/>
    </location>
</feature>
<keyword evidence="3" id="KW-1185">Reference proteome</keyword>
<evidence type="ECO:0000256" key="1">
    <source>
        <dbReference type="SAM" id="MobiDB-lite"/>
    </source>
</evidence>